<gene>
    <name evidence="2" type="ORF">MAE02_27360</name>
</gene>
<sequence length="272" mass="30649">MKDAQTGLFLNRIPYVKIGDGPNPIVVLNGGQAFVRRPTPARTVRDAKRIARILPSGRPLYIFGYDPAPPAGYDVETIARDFAEIIRSEIGPAALMGISFGGFVAMRLAADHPDLVERLILMVSAHRFSTEGRHSINRQLECAWQGDLPGLMSEFGTVFRRPWFNWLIRLRLRQERLHLHKKMSDPETIVRGLAAVAEEDFGGDRSRLGRIRARALIVGGTRDQFFDIEAYRETADMIPAAQLKLFEKETHMLPVERARAVAQATARFLRPH</sequence>
<dbReference type="InterPro" id="IPR050266">
    <property type="entry name" value="AB_hydrolase_sf"/>
</dbReference>
<dbReference type="GO" id="GO:0047372">
    <property type="term" value="F:monoacylglycerol lipase activity"/>
    <property type="evidence" value="ECO:0007669"/>
    <property type="project" value="TreeGrafter"/>
</dbReference>
<organism evidence="2 3">
    <name type="scientific">Microvirga aerophila</name>
    <dbReference type="NCBI Taxonomy" id="670291"/>
    <lineage>
        <taxon>Bacteria</taxon>
        <taxon>Pseudomonadati</taxon>
        <taxon>Pseudomonadota</taxon>
        <taxon>Alphaproteobacteria</taxon>
        <taxon>Hyphomicrobiales</taxon>
        <taxon>Methylobacteriaceae</taxon>
        <taxon>Microvirga</taxon>
    </lineage>
</organism>
<dbReference type="GO" id="GO:0046464">
    <property type="term" value="P:acylglycerol catabolic process"/>
    <property type="evidence" value="ECO:0007669"/>
    <property type="project" value="TreeGrafter"/>
</dbReference>
<comment type="caution">
    <text evidence="2">The sequence shown here is derived from an EMBL/GenBank/DDBJ whole genome shotgun (WGS) entry which is preliminary data.</text>
</comment>
<evidence type="ECO:0000313" key="2">
    <source>
        <dbReference type="EMBL" id="GEO15040.1"/>
    </source>
</evidence>
<dbReference type="SUPFAM" id="SSF53474">
    <property type="entry name" value="alpha/beta-Hydrolases"/>
    <property type="match status" value="1"/>
</dbReference>
<dbReference type="InterPro" id="IPR000073">
    <property type="entry name" value="AB_hydrolase_1"/>
</dbReference>
<reference evidence="2 3" key="1">
    <citation type="submission" date="2019-07" db="EMBL/GenBank/DDBJ databases">
        <title>Whole genome shotgun sequence of Microvirga aerophila NBRC 106136.</title>
        <authorList>
            <person name="Hosoyama A."/>
            <person name="Uohara A."/>
            <person name="Ohji S."/>
            <person name="Ichikawa N."/>
        </authorList>
    </citation>
    <scope>NUCLEOTIDE SEQUENCE [LARGE SCALE GENOMIC DNA]</scope>
    <source>
        <strain evidence="2 3">NBRC 106136</strain>
    </source>
</reference>
<evidence type="ECO:0000313" key="3">
    <source>
        <dbReference type="Proteomes" id="UP000321085"/>
    </source>
</evidence>
<accession>A0A512BST0</accession>
<dbReference type="EMBL" id="BJYU01000034">
    <property type="protein sequence ID" value="GEO15040.1"/>
    <property type="molecule type" value="Genomic_DNA"/>
</dbReference>
<name>A0A512BST0_9HYPH</name>
<dbReference type="AlphaFoldDB" id="A0A512BST0"/>
<dbReference type="RefSeq" id="WP_114184992.1">
    <property type="nucleotide sequence ID" value="NZ_BJYU01000034.1"/>
</dbReference>
<dbReference type="PRINTS" id="PR00111">
    <property type="entry name" value="ABHYDROLASE"/>
</dbReference>
<dbReference type="OrthoDB" id="9793083at2"/>
<feature type="domain" description="AB hydrolase-1" evidence="1">
    <location>
        <begin position="64"/>
        <end position="264"/>
    </location>
</feature>
<proteinExistence type="predicted"/>
<dbReference type="PANTHER" id="PTHR43798">
    <property type="entry name" value="MONOACYLGLYCEROL LIPASE"/>
    <property type="match status" value="1"/>
</dbReference>
<dbReference type="GO" id="GO:0016020">
    <property type="term" value="C:membrane"/>
    <property type="evidence" value="ECO:0007669"/>
    <property type="project" value="TreeGrafter"/>
</dbReference>
<dbReference type="InterPro" id="IPR029058">
    <property type="entry name" value="AB_hydrolase_fold"/>
</dbReference>
<dbReference type="Gene3D" id="3.40.50.1820">
    <property type="entry name" value="alpha/beta hydrolase"/>
    <property type="match status" value="1"/>
</dbReference>
<dbReference type="Pfam" id="PF12697">
    <property type="entry name" value="Abhydrolase_6"/>
    <property type="match status" value="1"/>
</dbReference>
<keyword evidence="3" id="KW-1185">Reference proteome</keyword>
<dbReference type="PANTHER" id="PTHR43798:SF5">
    <property type="entry name" value="MONOACYLGLYCEROL LIPASE ABHD6"/>
    <property type="match status" value="1"/>
</dbReference>
<protein>
    <recommendedName>
        <fullName evidence="1">AB hydrolase-1 domain-containing protein</fullName>
    </recommendedName>
</protein>
<dbReference type="Proteomes" id="UP000321085">
    <property type="component" value="Unassembled WGS sequence"/>
</dbReference>
<evidence type="ECO:0000259" key="1">
    <source>
        <dbReference type="Pfam" id="PF12697"/>
    </source>
</evidence>